<dbReference type="InterPro" id="IPR007110">
    <property type="entry name" value="Ig-like_dom"/>
</dbReference>
<dbReference type="SMART" id="SM00060">
    <property type="entry name" value="FN3"/>
    <property type="match status" value="5"/>
</dbReference>
<dbReference type="InterPro" id="IPR003961">
    <property type="entry name" value="FN3_dom"/>
</dbReference>
<keyword evidence="7 12" id="KW-0175">Coiled coil</keyword>
<evidence type="ECO:0000259" key="15">
    <source>
        <dbReference type="PROSITE" id="PS50835"/>
    </source>
</evidence>
<dbReference type="GO" id="GO:0030154">
    <property type="term" value="P:cell differentiation"/>
    <property type="evidence" value="ECO:0007669"/>
    <property type="project" value="UniProtKB-ARBA"/>
</dbReference>
<feature type="coiled-coil region" evidence="12">
    <location>
        <begin position="268"/>
        <end position="295"/>
    </location>
</feature>
<feature type="domain" description="Fibronectin type-III" evidence="16">
    <location>
        <begin position="6435"/>
        <end position="6532"/>
    </location>
</feature>
<keyword evidence="6" id="KW-0677">Repeat</keyword>
<feature type="domain" description="Ig-like" evidence="15">
    <location>
        <begin position="5937"/>
        <end position="6025"/>
    </location>
</feature>
<feature type="compositionally biased region" description="Polar residues" evidence="13">
    <location>
        <begin position="2770"/>
        <end position="2786"/>
    </location>
</feature>
<dbReference type="Pfam" id="PF00041">
    <property type="entry name" value="fn3"/>
    <property type="match status" value="5"/>
</dbReference>
<keyword evidence="10" id="KW-0393">Immunoglobulin domain</keyword>
<dbReference type="PROSITE" id="PS50835">
    <property type="entry name" value="IG_LIKE"/>
    <property type="match status" value="11"/>
</dbReference>
<evidence type="ECO:0000256" key="8">
    <source>
        <dbReference type="ARBA" id="ARBA00023157"/>
    </source>
</evidence>
<dbReference type="CDD" id="cd00063">
    <property type="entry name" value="FN3"/>
    <property type="match status" value="5"/>
</dbReference>
<evidence type="ECO:0000259" key="14">
    <source>
        <dbReference type="PROSITE" id="PS50002"/>
    </source>
</evidence>
<dbReference type="InterPro" id="IPR013098">
    <property type="entry name" value="Ig_I-set"/>
</dbReference>
<dbReference type="Gene3D" id="2.30.30.40">
    <property type="entry name" value="SH3 Domains"/>
    <property type="match status" value="1"/>
</dbReference>
<dbReference type="Pfam" id="PF00018">
    <property type="entry name" value="SH3_1"/>
    <property type="match status" value="1"/>
</dbReference>
<dbReference type="Gene3D" id="2.60.40.10">
    <property type="entry name" value="Immunoglobulins"/>
    <property type="match status" value="16"/>
</dbReference>
<dbReference type="GO" id="GO:0031674">
    <property type="term" value="C:I band"/>
    <property type="evidence" value="ECO:0007669"/>
    <property type="project" value="UniProtKB-SubCell"/>
</dbReference>
<feature type="domain" description="Ig-like" evidence="15">
    <location>
        <begin position="5278"/>
        <end position="5370"/>
    </location>
</feature>
<evidence type="ECO:0000256" key="4">
    <source>
        <dbReference type="ARBA" id="ARBA00022443"/>
    </source>
</evidence>
<dbReference type="GO" id="GO:0005634">
    <property type="term" value="C:nucleus"/>
    <property type="evidence" value="ECO:0007669"/>
    <property type="project" value="UniProtKB-SubCell"/>
</dbReference>
<dbReference type="FunFam" id="2.60.40.10:FF:000003">
    <property type="entry name" value="Titin isoform E"/>
    <property type="match status" value="1"/>
</dbReference>
<dbReference type="InterPro" id="IPR001452">
    <property type="entry name" value="SH3_domain"/>
</dbReference>
<dbReference type="InterPro" id="IPR003599">
    <property type="entry name" value="Ig_sub"/>
</dbReference>
<evidence type="ECO:0000259" key="16">
    <source>
        <dbReference type="PROSITE" id="PS50853"/>
    </source>
</evidence>
<dbReference type="PANTHER" id="PTHR13817:SF151">
    <property type="entry name" value="TITIN"/>
    <property type="match status" value="1"/>
</dbReference>
<feature type="domain" description="Ig-like" evidence="15">
    <location>
        <begin position="5189"/>
        <end position="5274"/>
    </location>
</feature>
<comment type="subcellular location">
    <subcellularLocation>
        <location evidence="2">Cytoplasm</location>
        <location evidence="2">Myofibril</location>
        <location evidence="2">Sarcomere</location>
        <location evidence="2">I band</location>
    </subcellularLocation>
    <subcellularLocation>
        <location evidence="1">Nucleus</location>
    </subcellularLocation>
</comment>
<feature type="domain" description="Fibronectin type-III" evidence="16">
    <location>
        <begin position="6233"/>
        <end position="6334"/>
    </location>
</feature>
<feature type="domain" description="Ig-like" evidence="15">
    <location>
        <begin position="5560"/>
        <end position="5643"/>
    </location>
</feature>
<dbReference type="PRINTS" id="PR00014">
    <property type="entry name" value="FNTYPEIII"/>
</dbReference>
<dbReference type="GO" id="GO:0009653">
    <property type="term" value="P:anatomical structure morphogenesis"/>
    <property type="evidence" value="ECO:0007669"/>
    <property type="project" value="UniProtKB-ARBA"/>
</dbReference>
<dbReference type="FunFam" id="2.60.40.10:FF:000032">
    <property type="entry name" value="palladin isoform X1"/>
    <property type="match status" value="1"/>
</dbReference>
<evidence type="ECO:0000256" key="3">
    <source>
        <dbReference type="ARBA" id="ARBA00006692"/>
    </source>
</evidence>
<dbReference type="OrthoDB" id="6381907at2759"/>
<feature type="compositionally biased region" description="Basic and acidic residues" evidence="13">
    <location>
        <begin position="855"/>
        <end position="868"/>
    </location>
</feature>
<sequence length="6598" mass="732643">MIKENFEQDISIQTRTRIKRPKVFGANQPESIEQPEFRSQLMLSSDSELDKHAIITEMPQEEQEIVREVEGLKEINTAGKKFSLQSETFGLPLEEKTILTSPLDIQPEISSREISTTEFLTKIPVASDSMIKKKPKTRGIINLITESVTTEKPGTTEKLDFKSQIILPSDTQSEVVSPDIQECVVQECDINVDEKEAKSVKSTVDVEDKMTAKEENVFFPVDESIATSRKEETSILFQPNKNINVLDDLMVPLVLSSPKRPRKKKSLSKNESTVLAELAQQNKEVEKKKQVQHEEHVSVLQPIDFPIMPKNTEQTCEQSRAVEILLTKPKTDHTENIVKIEESESTDLETTLTFPMRSSEVEIQSSIDLMPNQHDKILSAGLSFSSDNAKDEENEETKFAIFTIKPTSKKVENINTKTQLDKTIESEDHLTEATVDVKLRLGPKIIPQRRGSMEKKTTIEETVVSRISSAELPIDVPQDIEELLDAVEKEVIVFEELKESTTPIDEISFEKQSPETLFDMPSKIGPKGKKPVKGRVNFTKSQVDAPSKDVIVDQKEITNSDDDERLPVHEDSFKSTTAWKVGEDEDEDNSFKLEKLLVVRERRNSRESIEVEMIEEENGVKTQKSKEIVIVEASSILDEKMKEPDTDREAIASFIFKPCNVSNILLHSSEKSMPDLKETEVSLQFIVPDANKGNQNIDEHTLAEDNSVIKSQPLPVKHETLSEIQADFQIKLPNIEESTSNPLNLKEATDIVVDLKFTAVKQVPAKFNEGPVLSSLSDNQSSVEMTENVKPSLTTESKKVFKRKKKIKAEMVTDLKDYGTNFEPVSVEIKPEQEEKPRENLTTIEVSTIDLVEGKKSPLEKGNPEKESLQNAVVKSNEPKDFQGIDCPRNDSPSFESAVTLQSGSSIPLQEKINQPECISADISPDDASVVKEVLPKETSEAVELPNTLIVLDVPWRRKAQPISEEKSKVVSSDEEPTFSEGKVVTLKKKISKKPKFELPSSNEISDIVALKLPSDEIELFENPVTYESAHLVDSDEGLVESTANPVTLIYPHTREGDTVTVENQSVRQDEADIISSRIPAAKDTVEMEVKALERDDVENPFLQPVVPINVKKTMPEIDVPDVEPSAIATLERNVDNLPEWRNVKKKKSPKFIEAPLTQEHNQPSPLNPKPLKNLVPSVKQLPEDELVPTKTSTQAVSLKMNKGKKSDIPDADVISRKREVTSKENMPMVIQSSKHEEELLNLPAEMVRMTFEPKAVTSTTIETIDLSPFVVDSIAPFAPETLPVKSQENIQLEPASKLEEEVSFETGKQLKKPKSVPKRELTTFEVEKVTLKPVKKQPVSEKEKEDNDSPKDIQVVKVKSITREDFPEEHMKRVDAGIELKKKPATTKQFDKESRQQCPEITPFQQEYKIESSTKFQPEPTTTITDVSTKVVEIAEQKKSKVTKTKVHFKNESATDEPIETVELASLTIDSLQVVQDVVEAEKIEIKKKPKIRKTEISLVAESVVVVQPGATEKLELKAETSLPLFIQPEEPKMVQIESPQTVQDIIQSKDIEIKKKTRIRKTKISLTSGSESVEQHEPVEQFEIKAEITLPKDITPEEPASITTQPLPSQETSIKYSIVKKKHQTKANLQSTEESSTPHQPEEIEQLELKSEIVLPSDIQTEEYKLETAERFQDVVTMIDKKKKPKVKKSEISLAPVDSVPAEKPEIVQSLTLGSEITLPSHIKPEQTELLRVVQEVGTLLDTKNKPRIQKSDISFVPESEIFQQPETGQPITLKSGMRLPSYIQPEEFTPVVTESIDEIQEIAKEVEIQKKLSTKKTEISLAPESVLLSQSENAKPLELKSEIKFPLDTKLEKIKESQPVPTSDKKFMKSLKVEVHEKEEDLSEKIEETKLSLLNPIESSGLQTETQLVAQKVFATQDRQEDKTHQSGVTLQPLSKPKISKTILKKVSITAEPLPQEPKDFVIETKSSKRAIVEAVSAVNQAQVMTSISLEPNKEIEHTETSNFTLERRKQSLTEAVKQDIPQEISYQTKLRKTKVNVSDGSTEMETINITQTQLDIGGRQSSSVTTMDLKRPVELLEIVKPIPRMEEVQMQTKLKRRSITTVVKTPDEKEIVEMPLQRCELTEIPVEPSMQIETTKIELKRPKVPKSTPKTVSEVQEITAPILPGMSIETKSKKRDTPSEVAVVTLEQPKETTAIFPGVQVETATQEFTIQSKSKKTFEPMEVETFNIALRSKVTDTELPEPTQMEESVVIKKSKETTVKRKSKKVSREHREATPVAPLVPAQFGEVTNPPIEQVMLDECRSMNAEYAELRMPETQKAAIVQQAMTLDSSGDFSAIKLPSLVSAKPKLDVQEGLQCQEIQAVPFQETIKPKQVEHVLASIEMISSYPLEVGEIQTFNKPEKYVPALFVATEKARPRLTTESALITTETRAPEREGSYTAGRLPPTQQANVALSLRELASVGLDRLHESECAFAIDRKQETATTAIEPISTIVAVVNKPESQLTAEELIRQPEAVKQVGKISVIPHESVVRDETQTTEREVSGVVKLPTSAMERVEPVMVTSKSLSVHTQQPYQSGEILELTSIIPSTKTAKKVQEIKETVSSYQVVVDEAMGSIEENKTPASQEATTGCVALESAAITQKITYESEGNWTEADRLPSFPASKSTMQALAVAQKDSNVSVDKEATFTVSVLPESNQACSKLESFLMAPRVAVVDILQTTEPFAQLVIALEMPKVVGSTGQSVPSIEQVYVEEAATKFKPTASPDAKQATQIHENAQTSAQTGETWTHEIVTDTLPISAPSDQAQISHQPHLALVQLSVVSSSAGDIFKEEAPLLQSAKTDLVPLQSIASSHQTPSHEKEGQILSPPTIQTLKASLSVQNPMESSVTQEIQTGFKEQSLPQFSRPELDMASFTVSGDNRSLLPVTAEVGSDECLASYVVVPVPTAESRLIHDVQQSVRVMANEPVEREVEFVSDTVPKQQTITQIAHLVTSGSVLTSEVRPEQMPSTFQQQISDIIPQASQACRVLSQPTIQPLTLTETATSESLAPMQTQRPVESKAALELPEQQSLLVSQHQLVEQETIQPDQLTPQKQQGKVKLTTREALVTDQQQQVQHGSDYQVIKPTAVSLEAKIVPSKQGKAAQVTETHTGSFAGQLQTADRVEETAQLSLPSIETATVSHVWDYRKEADWVPASVQPAKKTAQAVTTSDLRSVQVEQIQTVEAEGQLNVLRAVMADSTSSVTSMLETPSLYSTQVFQKEKPLEEFVAGQSQSARPVSPTKRRTVQISEVRSSLQESPLDIKHPVKQTAKANIPESEVAVKREELVMDYVLPQKELAVESAMPSISFTEQRAVSVGHVLESGVQSGLATDLKPEEKTAIRLIPEHVQTAVASVQVAYKEAPLDDFGTAQSQMATPKTDKQRTVVVSEIQPQVSEIPLENQTRTAKFAVPSHPIQEASVTQEVTIMDFTTPKPTDSIIQEKPTVNVTEQRAVYVQQVVEGSTATELVPEVKKKTKKATRAQLERTEISVGDVQVAFKEAPLEEFSIGQMQSARLVKEEQRTVQISQVQTEMKEEPLEISAPVSKTALSTVPEKQTVVISQDVLMDFTVPQTAKLVESETPVVGITEHRAVNVAQVVEASSESQLIPETKRKSKKASRILPEKTETSVLHVETEDKEAPMEAFVPVPIQLANVCTDEQKTVQVTQVISELRETPLKSPIPIGRRAKMDMQEAVARTTQEQVTFDVTVPQKSTTTETETAFVVLPEKKALSVGSVVESSAELELTPRAKPEKKTAKASYAPSEAIMSSQDILMDTIEHQTEHKLELEKPVVKLTEQLAVNVGQVIEESNETEMVPEVKKKTKKATRVLPEKNETLVHDVQVAFKESPMDEFVQGPVQLASTSAPEEKRTIQVTEVQTGVSTVSLPAARRPSTETIKARLPENQAAIQHETVAMDFIVPKSVATAIEEMPTVTVTEQRAVSVSQVIEGLTGTELIPEVKKKTKKATRVLPEKTETGVSGVQLAFKEAPMEDFTAGQSQTAVPVADERKTLEISQVRSEMKEQILDIKKPISEKAKTNIPEVETAVVTENIVMDYTVPQTAKVVETEKPTVTVTEQRAVSVSHVVEGSSEAELLPEVKPKTRKASRTLPQPSEQISVAQVQFTEKVGDLDRMPTTVQASTQDVPIVKEVVDIAEQVVTIAPEEEISFSDDSFQSLSSSSSTLIEDTMMTAASSLEDLVVEIAPLPEVIQEEEVEASITLPTSQEETASEEFSIGLKSKPEPKVESEEVQATLKLQKDVVDVTATKKIVKKKKKPVTEDTEESVTIQPSKSVEQVEEGAATFKLKPKITPEIPVKDVEEEYVIQKPKETVETAEESTFLTLKKPVSKPYQVEDVEDVVNVASIRKVEPVAVEDVEKNANIKPKPVKVIEREYVEEQYQIGLKPVKPKQQVEDVEEKLTIKPKRKTTQVIEEASTSLKTVVQAEDVTLKMVQKEEVPYQVEEIEEEIQVKPIIKKKSMVVDETAESGATLKLKETVVIAEDVEDAEEQFKIGLRPVKPKEQVEDVEEKLTIKPKRKNKQAIEEVSTSLKTVVQPEDVPQDVTLKIVQKEEVPYRVEEVEDEYQVKPILKKKKKVQVVDESVESGATFKLKEPVVTVDDVEDVEEQFQIGLKPKRKPKVQIQTTDVEGEAAVSLKRPVKPVVVQETAEAATLVIHQQQPAYDDSVLTTTEQSKDSITQKFSDSGVVSITDVLIQPKKTKKSYRVEDVEDAFAVQARKMKDSLEGDDVEGGATFKLKTESEMGDDVQEEFSLGLKPRRLVKPTISVEADESLRFKIPARPKMSAPTLLEDGNTLTVARAATSVLADTEEETTSPLEPQEGDEFFSLCSYVADTEEAMNLVEGERVYVLEWHNSDWWFVRKHLTEETGWVPAQYLKDDTSYTHYVKKKLDEKINKLPVFDFPTTDETKIQAPRFLTKLQPVRAPDGSSITFECQVEGSPRPVITWFRQTAVIKPSLDFQMVYDEEGNMASLTIAEVFPEDAGTFTCVAKNSAGFASSSTELIVEAPLSDHGSDTTITSRRSLSRESSLMDILEGIPPTFSQRPKTKSVDEGTDVELECRLVAVPEPDVTWFHNGKRIKPSDRIALLGQSDVHMYCSIIQIKDVQMADEGTYDIIARNREGEAVSHVVLNVKVKGAKKAPPQVEQPLKNATVQIGNSVTLTAKVTGIPTPIVKWYRNGVEIQTNVTTDERGVSKLTIAAAQPEDDGDYMLNAENEHGQVQTSANLTVQAPSKLQFVEKFPDISVSEGDPFVMKATFTAVPVEVAWYRNGKRLKATKSLKITSDGLVHTLHVSNATVEKETGEYKCVASNASGIKVSHSANVKVESNMFVQPLEDVEVDAGSDVVLLCRTKEPTEVFWYRNDVLLPPLLPGSDEDGPVQESRDREHKLMMRRVGRKQTGRYSCTFENQSTACVFTVRAEPAYEFILKIKDLEIKERQPAVFTAEVSDEKAQVTWHKDGEPLDQTNTERYEFVAEGLKRSFTIRSVSLQDEGEYTCSLAEQECTAELVVIELPPEITLRLKDVTVRRGEEASFEIELTKGDAKIQWFRNSEEIQLSEHIQLAIDGKRQRLVIYDSGPEDACEYSCVIGDQKSAAQLTVLAPRVNFVAKLPEVVTTPMGQDVTFTVQLTGEEADVTWMKNGEVMVESDRIKLTRDGCARSLTITKAAIADSAEYTCVLEAMKTVTVLTVEVPKVPPSIPIDQVHAEVWVRRGEDAVIEIPFNGFPTPKAEWTFKGKAIRKTKKSVYTISETSAQLTLKLVDENEAGVYTCKLSNECGDVSVSVTIKLMEKPCSPSVPECLETADDSITIMWKPPGYNGGSTIINYIVEYQEKQTKKWITSNKDIIITETTYMVTKLTHNTEYRFRVTAVNAVGPGTPSSESLLYKAAKAAIPEAPVIREPLKDLTAGLKETATLSCIIVGVPQPTLRWFKDDDEFVPKSSSYESGLARLNLTNTNEESAGQYSCRASNDSGSCECSCTLIIQEAPKIVPEKKTKVYRLQVEKQWSITAKITGLPRPEVTWTKNGTSIEGNTHYIADVETQSSTACSTTLTIINTERTDTAKYTLTATNVAGTVTHDVTLKISDKPSKPQGPLVPKEVDKTSATMEWKPPLDDGGIELKGYIVEYSEIFTEQWKQVEELSSRNICHVQNLTEGLEYVFRVSAVNDVGTSEPLDTGAPVLIKCQFDTPSAPRGPLEFSGMTDTSLVLKWFPPASDGGSPLTEYLVERREVSKKAWQKVGSVDGKTTHIEALGLKQGTSYNFRMTAQNQLGYGPAFTPEDVIVAGKRVTPPSPPSNLQVADITSRSVTLQWAPPLSTGGAELTGYIIEKMLSGTDKWEKVVTLDPSVTVHCIQNLKERSEFFFRVLTENPMGLSSPAETEKVALKTHATVPSPPTSPLEVRPVGPNSIIVEWGIPESDGGAAIDGYIVAVRDSRKTMWMEVGQVGADTTRLIVKDMQEGHKYYVRVFARNEVGLSEPLETEEPVKVVRPPDYLEPGVAGPAHKDPTASLSLSTETLSSWMRDANMDADIHFYSRSSLLRRDEYFFRVWYYSRQLFK</sequence>
<feature type="domain" description="Ig-like" evidence="15">
    <location>
        <begin position="4961"/>
        <end position="5051"/>
    </location>
</feature>
<dbReference type="SUPFAM" id="SSF49265">
    <property type="entry name" value="Fibronectin type III"/>
    <property type="match status" value="3"/>
</dbReference>
<evidence type="ECO:0000256" key="10">
    <source>
        <dbReference type="ARBA" id="ARBA00023319"/>
    </source>
</evidence>
<dbReference type="CDD" id="cd11856">
    <property type="entry name" value="SH3_p47phox_like"/>
    <property type="match status" value="1"/>
</dbReference>
<evidence type="ECO:0000256" key="6">
    <source>
        <dbReference type="ARBA" id="ARBA00022737"/>
    </source>
</evidence>
<evidence type="ECO:0000256" key="1">
    <source>
        <dbReference type="ARBA" id="ARBA00004123"/>
    </source>
</evidence>
<evidence type="ECO:0000256" key="2">
    <source>
        <dbReference type="ARBA" id="ARBA00004355"/>
    </source>
</evidence>
<dbReference type="FunFam" id="2.60.40.10:FF:000050">
    <property type="entry name" value="Titin isoform B"/>
    <property type="match status" value="2"/>
</dbReference>
<evidence type="ECO:0000256" key="12">
    <source>
        <dbReference type="SAM" id="Coils"/>
    </source>
</evidence>
<feature type="domain" description="Fibronectin type-III" evidence="16">
    <location>
        <begin position="5838"/>
        <end position="5934"/>
    </location>
</feature>
<dbReference type="SMART" id="SM00326">
    <property type="entry name" value="SH3"/>
    <property type="match status" value="1"/>
</dbReference>
<feature type="region of interest" description="Disordered" evidence="13">
    <location>
        <begin position="4248"/>
        <end position="4276"/>
    </location>
</feature>
<dbReference type="FunFam" id="2.60.40.10:FF:000031">
    <property type="entry name" value="Myosin-binding protein C, slow type"/>
    <property type="match status" value="1"/>
</dbReference>
<dbReference type="InterPro" id="IPR050964">
    <property type="entry name" value="Striated_Muscle_Regulatory"/>
</dbReference>
<dbReference type="SUPFAM" id="SSF50044">
    <property type="entry name" value="SH3-domain"/>
    <property type="match status" value="1"/>
</dbReference>
<evidence type="ECO:0000256" key="5">
    <source>
        <dbReference type="ARBA" id="ARBA00022490"/>
    </source>
</evidence>
<reference evidence="17" key="1">
    <citation type="submission" date="2021-11" db="EMBL/GenBank/DDBJ databases">
        <authorList>
            <person name="Schell T."/>
        </authorList>
    </citation>
    <scope>NUCLEOTIDE SEQUENCE</scope>
    <source>
        <strain evidence="17">M5</strain>
    </source>
</reference>
<feature type="region of interest" description="Disordered" evidence="13">
    <location>
        <begin position="1592"/>
        <end position="1611"/>
    </location>
</feature>
<dbReference type="SMART" id="SM00408">
    <property type="entry name" value="IGc2"/>
    <property type="match status" value="11"/>
</dbReference>
<evidence type="ECO:0000256" key="9">
    <source>
        <dbReference type="ARBA" id="ARBA00023242"/>
    </source>
</evidence>
<dbReference type="PANTHER" id="PTHR13817">
    <property type="entry name" value="TITIN"/>
    <property type="match status" value="1"/>
</dbReference>
<feature type="domain" description="Ig-like" evidence="15">
    <location>
        <begin position="5737"/>
        <end position="5831"/>
    </location>
</feature>
<dbReference type="InterPro" id="IPR013783">
    <property type="entry name" value="Ig-like_fold"/>
</dbReference>
<organism evidence="17 18">
    <name type="scientific">Daphnia galeata</name>
    <dbReference type="NCBI Taxonomy" id="27404"/>
    <lineage>
        <taxon>Eukaryota</taxon>
        <taxon>Metazoa</taxon>
        <taxon>Ecdysozoa</taxon>
        <taxon>Arthropoda</taxon>
        <taxon>Crustacea</taxon>
        <taxon>Branchiopoda</taxon>
        <taxon>Diplostraca</taxon>
        <taxon>Cladocera</taxon>
        <taxon>Anomopoda</taxon>
        <taxon>Daphniidae</taxon>
        <taxon>Daphnia</taxon>
    </lineage>
</organism>
<comment type="caution">
    <text evidence="17">The sequence shown here is derived from an EMBL/GenBank/DDBJ whole genome shotgun (WGS) entry which is preliminary data.</text>
</comment>
<feature type="domain" description="Fibronectin type-III" evidence="16">
    <location>
        <begin position="6133"/>
        <end position="6227"/>
    </location>
</feature>
<evidence type="ECO:0000256" key="7">
    <source>
        <dbReference type="ARBA" id="ARBA00023054"/>
    </source>
</evidence>
<feature type="region of interest" description="Disordered" evidence="13">
    <location>
        <begin position="855"/>
        <end position="882"/>
    </location>
</feature>
<dbReference type="FunFam" id="2.60.40.10:FF:000056">
    <property type="entry name" value="twitchin isoform X4"/>
    <property type="match status" value="1"/>
</dbReference>
<keyword evidence="8" id="KW-1015">Disulfide bond</keyword>
<feature type="domain" description="Ig-like" evidence="15">
    <location>
        <begin position="5373"/>
        <end position="5461"/>
    </location>
</feature>
<dbReference type="InterPro" id="IPR036179">
    <property type="entry name" value="Ig-like_dom_sf"/>
</dbReference>
<dbReference type="InterPro" id="IPR036028">
    <property type="entry name" value="SH3-like_dom_sf"/>
</dbReference>
<dbReference type="GO" id="GO:0003779">
    <property type="term" value="F:actin binding"/>
    <property type="evidence" value="ECO:0007669"/>
    <property type="project" value="UniProtKB-ARBA"/>
</dbReference>
<evidence type="ECO:0000313" key="18">
    <source>
        <dbReference type="Proteomes" id="UP000789390"/>
    </source>
</evidence>
<dbReference type="InterPro" id="IPR003598">
    <property type="entry name" value="Ig_sub2"/>
</dbReference>
<dbReference type="PROSITE" id="PS50853">
    <property type="entry name" value="FN3"/>
    <property type="match status" value="5"/>
</dbReference>
<dbReference type="SUPFAM" id="SSF48726">
    <property type="entry name" value="Immunoglobulin"/>
    <property type="match status" value="11"/>
</dbReference>
<keyword evidence="5" id="KW-0963">Cytoplasm</keyword>
<feature type="region of interest" description="Disordered" evidence="13">
    <location>
        <begin position="2763"/>
        <end position="2786"/>
    </location>
</feature>
<feature type="domain" description="Ig-like" evidence="15">
    <location>
        <begin position="5647"/>
        <end position="5733"/>
    </location>
</feature>
<dbReference type="Pfam" id="PF07679">
    <property type="entry name" value="I-set"/>
    <property type="match status" value="11"/>
</dbReference>
<feature type="domain" description="Ig-like" evidence="15">
    <location>
        <begin position="6030"/>
        <end position="6127"/>
    </location>
</feature>
<evidence type="ECO:0000256" key="11">
    <source>
        <dbReference type="PROSITE-ProRule" id="PRU00192"/>
    </source>
</evidence>
<evidence type="ECO:0000313" key="17">
    <source>
        <dbReference type="EMBL" id="CAH0104357.1"/>
    </source>
</evidence>
<dbReference type="FunFam" id="2.60.40.10:FF:002430">
    <property type="entry name" value="Uncharacterized protein"/>
    <property type="match status" value="1"/>
</dbReference>
<comment type="similarity">
    <text evidence="3">Belongs to the protein kinase superfamily. CAMK Ser/Thr protein kinase family.</text>
</comment>
<dbReference type="PROSITE" id="PS50002">
    <property type="entry name" value="SH3"/>
    <property type="match status" value="1"/>
</dbReference>
<gene>
    <name evidence="17" type="ORF">DGAL_LOCUS7206</name>
</gene>
<name>A0A8J2RKX2_9CRUS</name>
<keyword evidence="18" id="KW-1185">Reference proteome</keyword>
<feature type="domain" description="Ig-like" evidence="15">
    <location>
        <begin position="5467"/>
        <end position="5552"/>
    </location>
</feature>
<dbReference type="EMBL" id="CAKKLH010000135">
    <property type="protein sequence ID" value="CAH0104357.1"/>
    <property type="molecule type" value="Genomic_DNA"/>
</dbReference>
<protein>
    <submittedName>
        <fullName evidence="17">Uncharacterized protein</fullName>
    </submittedName>
</protein>
<keyword evidence="9" id="KW-0539">Nucleus</keyword>
<keyword evidence="4 11" id="KW-0728">SH3 domain</keyword>
<feature type="domain" description="Fibronectin type-III" evidence="16">
    <location>
        <begin position="6335"/>
        <end position="6431"/>
    </location>
</feature>
<dbReference type="SMART" id="SM00409">
    <property type="entry name" value="IG"/>
    <property type="match status" value="11"/>
</dbReference>
<feature type="domain" description="SH3" evidence="14">
    <location>
        <begin position="4868"/>
        <end position="4929"/>
    </location>
</feature>
<accession>A0A8J2RKX2</accession>
<dbReference type="FunFam" id="2.60.40.10:FF:000641">
    <property type="entry name" value="Intercellular adhesion molecule 1"/>
    <property type="match status" value="2"/>
</dbReference>
<dbReference type="FunFam" id="2.60.40.10:FF:001138">
    <property type="entry name" value="Sallimus, isoform P"/>
    <property type="match status" value="1"/>
</dbReference>
<evidence type="ECO:0000256" key="13">
    <source>
        <dbReference type="SAM" id="MobiDB-lite"/>
    </source>
</evidence>
<dbReference type="Proteomes" id="UP000789390">
    <property type="component" value="Unassembled WGS sequence"/>
</dbReference>
<dbReference type="FunFam" id="2.60.40.10:FF:000345">
    <property type="entry name" value="Muscle M-line assembly protein unc-89"/>
    <property type="match status" value="1"/>
</dbReference>
<feature type="region of interest" description="Disordered" evidence="13">
    <location>
        <begin position="1190"/>
        <end position="1209"/>
    </location>
</feature>
<proteinExistence type="inferred from homology"/>
<feature type="domain" description="Ig-like" evidence="15">
    <location>
        <begin position="5086"/>
        <end position="5173"/>
    </location>
</feature>
<dbReference type="InterPro" id="IPR036116">
    <property type="entry name" value="FN3_sf"/>
</dbReference>